<comment type="caution">
    <text evidence="1">The sequence shown here is derived from an EMBL/GenBank/DDBJ whole genome shotgun (WGS) entry which is preliminary data.</text>
</comment>
<dbReference type="EMBL" id="JAGSXH010000023">
    <property type="protein sequence ID" value="MBS2963247.1"/>
    <property type="molecule type" value="Genomic_DNA"/>
</dbReference>
<evidence type="ECO:0000313" key="2">
    <source>
        <dbReference type="Proteomes" id="UP000677913"/>
    </source>
</evidence>
<dbReference type="Proteomes" id="UP000677913">
    <property type="component" value="Unassembled WGS sequence"/>
</dbReference>
<proteinExistence type="predicted"/>
<dbReference type="RefSeq" id="WP_211466765.1">
    <property type="nucleotide sequence ID" value="NZ_JAGSXH010000023.1"/>
</dbReference>
<reference evidence="1" key="1">
    <citation type="submission" date="2021-04" db="EMBL/GenBank/DDBJ databases">
        <title>Genome based classification of Actinospica acidithermotolerans sp. nov., an actinobacterium isolated from an Indonesian hot spring.</title>
        <authorList>
            <person name="Kusuma A.B."/>
            <person name="Putra K.E."/>
            <person name="Nafisah S."/>
            <person name="Loh J."/>
            <person name="Nouioui I."/>
            <person name="Goodfellow M."/>
        </authorList>
    </citation>
    <scope>NUCLEOTIDE SEQUENCE</scope>
    <source>
        <strain evidence="1">DSM 45618</strain>
    </source>
</reference>
<keyword evidence="2" id="KW-1185">Reference proteome</keyword>
<name>A0A8J8BAR7_9ACTN</name>
<accession>A0A8J8BAR7</accession>
<organism evidence="1 2">
    <name type="scientific">Actinocrinis puniceicyclus</name>
    <dbReference type="NCBI Taxonomy" id="977794"/>
    <lineage>
        <taxon>Bacteria</taxon>
        <taxon>Bacillati</taxon>
        <taxon>Actinomycetota</taxon>
        <taxon>Actinomycetes</taxon>
        <taxon>Catenulisporales</taxon>
        <taxon>Actinospicaceae</taxon>
        <taxon>Actinocrinis</taxon>
    </lineage>
</organism>
<protein>
    <submittedName>
        <fullName evidence="1">Uncharacterized protein</fullName>
    </submittedName>
</protein>
<sequence length="65" mass="6710">MPLYSGSGIPTGTLNVIEKDLERACAKGGPTCSAYPAGDVADDVDALEHRLVTAQGPASMSMDEK</sequence>
<evidence type="ECO:0000313" key="1">
    <source>
        <dbReference type="EMBL" id="MBS2963247.1"/>
    </source>
</evidence>
<gene>
    <name evidence="1" type="ORF">KGA66_09330</name>
</gene>
<dbReference type="AlphaFoldDB" id="A0A8J8BAR7"/>